<accession>A0A7H8R0M4</accession>
<dbReference type="Proteomes" id="UP000509510">
    <property type="component" value="Chromosome IV"/>
</dbReference>
<feature type="domain" description="Xylanolytic transcriptional activator regulatory" evidence="2">
    <location>
        <begin position="109"/>
        <end position="210"/>
    </location>
</feature>
<dbReference type="AlphaFoldDB" id="A0A7H8R0M4"/>
<dbReference type="RefSeq" id="XP_035346107.1">
    <property type="nucleotide sequence ID" value="XM_035490214.1"/>
</dbReference>
<dbReference type="GO" id="GO:0003677">
    <property type="term" value="F:DNA binding"/>
    <property type="evidence" value="ECO:0007669"/>
    <property type="project" value="InterPro"/>
</dbReference>
<gene>
    <name evidence="3" type="ORF">TRUGW13939_07072</name>
</gene>
<dbReference type="OrthoDB" id="4685598at2759"/>
<reference evidence="4" key="1">
    <citation type="submission" date="2020-06" db="EMBL/GenBank/DDBJ databases">
        <title>A chromosome-scale genome assembly of Talaromyces rugulosus W13939.</title>
        <authorList>
            <person name="Wang B."/>
            <person name="Guo L."/>
            <person name="Ye K."/>
            <person name="Wang L."/>
        </authorList>
    </citation>
    <scope>NUCLEOTIDE SEQUENCE [LARGE SCALE GENOMIC DNA]</scope>
    <source>
        <strain evidence="4">W13939</strain>
    </source>
</reference>
<dbReference type="KEGG" id="trg:TRUGW13939_07072"/>
<dbReference type="CDD" id="cd12148">
    <property type="entry name" value="fungal_TF_MHR"/>
    <property type="match status" value="1"/>
</dbReference>
<sequence length="519" mass="58328">METQTLPLLELSRIWKQLDHITRVIDTKASERAYSVKEQLPWDPFGDQDPLAGFPIMTIKNQSFMALLKLDRSFSVLLEQMESRGQSFCSRPSSVPVVMVDFAQALEFLNAFAEHVHIWYPILHVDYMDEFLQVISAPFQPSVYSCLALLVLAIGSLARYESIVHAQKNRPENIYIQAAEDMLPCVLADSSTRSTQCLLLFSMFYLCYAQPCRAHDFVAIASHKIQDRLINHPDDENDLSRPSIIGNCYWTAVLIESEITVQLDLVDSSIWSMDSVTTVPVSYETWIWYPSLLPVEASGDEAEGIMHEQALRHHDLSYFVAEIAMRKMLQRCTSSVRRLSQVEFSYAPVIAAELEQQLQEWYDLLPDELALRGDNDDSVPSRGLAQAEFLHTQCYAFRASIYWPAVYQASVTGEADDDLLLHCRGFFDSYIEFIACAAISVSTCKPNIWTLYASVFTISMAALTASTAPCLLSAVSPGVLQSLGKAVHLFESVAEVSPSLAKMEAILKERIFHQASPSS</sequence>
<dbReference type="GeneID" id="55994565"/>
<protein>
    <recommendedName>
        <fullName evidence="2">Xylanolytic transcriptional activator regulatory domain-containing protein</fullName>
    </recommendedName>
</protein>
<proteinExistence type="predicted"/>
<dbReference type="InterPro" id="IPR053181">
    <property type="entry name" value="EcdB-like_regulator"/>
</dbReference>
<keyword evidence="1" id="KW-0539">Nucleus</keyword>
<dbReference type="InterPro" id="IPR007219">
    <property type="entry name" value="XnlR_reg_dom"/>
</dbReference>
<dbReference type="PANTHER" id="PTHR47785">
    <property type="entry name" value="ZN(II)2CYS6 TRANSCRIPTION FACTOR (EUROFUNG)-RELATED-RELATED"/>
    <property type="match status" value="1"/>
</dbReference>
<dbReference type="GO" id="GO:0006351">
    <property type="term" value="P:DNA-templated transcription"/>
    <property type="evidence" value="ECO:0007669"/>
    <property type="project" value="InterPro"/>
</dbReference>
<evidence type="ECO:0000313" key="3">
    <source>
        <dbReference type="EMBL" id="QKX59930.1"/>
    </source>
</evidence>
<organism evidence="3 4">
    <name type="scientific">Talaromyces rugulosus</name>
    <name type="common">Penicillium rugulosum</name>
    <dbReference type="NCBI Taxonomy" id="121627"/>
    <lineage>
        <taxon>Eukaryota</taxon>
        <taxon>Fungi</taxon>
        <taxon>Dikarya</taxon>
        <taxon>Ascomycota</taxon>
        <taxon>Pezizomycotina</taxon>
        <taxon>Eurotiomycetes</taxon>
        <taxon>Eurotiomycetidae</taxon>
        <taxon>Eurotiales</taxon>
        <taxon>Trichocomaceae</taxon>
        <taxon>Talaromyces</taxon>
        <taxon>Talaromyces sect. Islandici</taxon>
    </lineage>
</organism>
<dbReference type="Pfam" id="PF04082">
    <property type="entry name" value="Fungal_trans"/>
    <property type="match status" value="1"/>
</dbReference>
<evidence type="ECO:0000256" key="1">
    <source>
        <dbReference type="ARBA" id="ARBA00023242"/>
    </source>
</evidence>
<evidence type="ECO:0000313" key="4">
    <source>
        <dbReference type="Proteomes" id="UP000509510"/>
    </source>
</evidence>
<dbReference type="EMBL" id="CP055901">
    <property type="protein sequence ID" value="QKX59930.1"/>
    <property type="molecule type" value="Genomic_DNA"/>
</dbReference>
<name>A0A7H8R0M4_TALRU</name>
<evidence type="ECO:0000259" key="2">
    <source>
        <dbReference type="Pfam" id="PF04082"/>
    </source>
</evidence>
<keyword evidence="4" id="KW-1185">Reference proteome</keyword>
<dbReference type="GO" id="GO:0008270">
    <property type="term" value="F:zinc ion binding"/>
    <property type="evidence" value="ECO:0007669"/>
    <property type="project" value="InterPro"/>
</dbReference>
<dbReference type="PANTHER" id="PTHR47785:SF3">
    <property type="entry name" value="ZN(2)-C6 FUNGAL-TYPE DOMAIN-CONTAINING PROTEIN"/>
    <property type="match status" value="1"/>
</dbReference>